<dbReference type="InterPro" id="IPR011146">
    <property type="entry name" value="HIT-like"/>
</dbReference>
<dbReference type="PRINTS" id="PR00332">
    <property type="entry name" value="HISTRIAD"/>
</dbReference>
<evidence type="ECO:0000313" key="5">
    <source>
        <dbReference type="EMBL" id="RFS43305.1"/>
    </source>
</evidence>
<dbReference type="RefSeq" id="WP_117231068.1">
    <property type="nucleotide sequence ID" value="NZ_CP061725.1"/>
</dbReference>
<evidence type="ECO:0000256" key="2">
    <source>
        <dbReference type="PIRSR" id="PIRSR601310-3"/>
    </source>
</evidence>
<dbReference type="Pfam" id="PF01230">
    <property type="entry name" value="HIT"/>
    <property type="match status" value="1"/>
</dbReference>
<dbReference type="GO" id="GO:0003824">
    <property type="term" value="F:catalytic activity"/>
    <property type="evidence" value="ECO:0007669"/>
    <property type="project" value="InterPro"/>
</dbReference>
<proteinExistence type="predicted"/>
<dbReference type="Gene3D" id="3.30.428.10">
    <property type="entry name" value="HIT-like"/>
    <property type="match status" value="1"/>
</dbReference>
<keyword evidence="6" id="KW-1185">Reference proteome</keyword>
<sequence length="140" mass="14992">MAGCVFCGIVAGEVPAFRVVDTFDGVAFLDTRPVFKGHVLVVPRTHLVTLADLPPESLAGYFGLVRRLTVAVESGLGAGGTFVAMNNKVSQSVPHLHTHVAPRTKGDGLRGFFWPRTRYADDAEATAYAERVRRAVPDGA</sequence>
<gene>
    <name evidence="5" type="ORF">D0Q02_28635</name>
</gene>
<dbReference type="InterPro" id="IPR001310">
    <property type="entry name" value="Histidine_triad_HIT"/>
</dbReference>
<dbReference type="PANTHER" id="PTHR46648:SF1">
    <property type="entry name" value="ADENOSINE 5'-MONOPHOSPHORAMIDASE HNT1"/>
    <property type="match status" value="1"/>
</dbReference>
<comment type="caution">
    <text evidence="5">The sequence shown here is derived from an EMBL/GenBank/DDBJ whole genome shotgun (WGS) entry which is preliminary data.</text>
</comment>
<name>A0A372FRC0_9ACTN</name>
<evidence type="ECO:0000313" key="6">
    <source>
        <dbReference type="Proteomes" id="UP000262621"/>
    </source>
</evidence>
<reference evidence="5 6" key="1">
    <citation type="submission" date="2018-08" db="EMBL/GenBank/DDBJ databases">
        <title>Verrucosispora craniellae sp. nov., isolated from a marine sponge in the South China Sea.</title>
        <authorList>
            <person name="Li L."/>
            <person name="Lin H.W."/>
        </authorList>
    </citation>
    <scope>NUCLEOTIDE SEQUENCE [LARGE SCALE GENOMIC DNA]</scope>
    <source>
        <strain evidence="5 6">LHW63014</strain>
    </source>
</reference>
<accession>A0A372FRC0</accession>
<protein>
    <submittedName>
        <fullName evidence="5">HIT family protein</fullName>
    </submittedName>
</protein>
<dbReference type="Proteomes" id="UP000262621">
    <property type="component" value="Unassembled WGS sequence"/>
</dbReference>
<dbReference type="InterPro" id="IPR036265">
    <property type="entry name" value="HIT-like_sf"/>
</dbReference>
<dbReference type="PROSITE" id="PS51084">
    <property type="entry name" value="HIT_2"/>
    <property type="match status" value="1"/>
</dbReference>
<dbReference type="PANTHER" id="PTHR46648">
    <property type="entry name" value="HIT FAMILY PROTEIN 1"/>
    <property type="match status" value="1"/>
</dbReference>
<dbReference type="AlphaFoldDB" id="A0A372FRC0"/>
<evidence type="ECO:0000256" key="3">
    <source>
        <dbReference type="PROSITE-ProRule" id="PRU00464"/>
    </source>
</evidence>
<dbReference type="SUPFAM" id="SSF54197">
    <property type="entry name" value="HIT-like"/>
    <property type="match status" value="1"/>
</dbReference>
<dbReference type="OrthoDB" id="9784774at2"/>
<organism evidence="5 6">
    <name type="scientific">Micromonospora craniellae</name>
    <dbReference type="NCBI Taxonomy" id="2294034"/>
    <lineage>
        <taxon>Bacteria</taxon>
        <taxon>Bacillati</taxon>
        <taxon>Actinomycetota</taxon>
        <taxon>Actinomycetes</taxon>
        <taxon>Micromonosporales</taxon>
        <taxon>Micromonosporaceae</taxon>
        <taxon>Micromonospora</taxon>
    </lineage>
</organism>
<feature type="active site" description="Tele-AMP-histidine intermediate" evidence="1">
    <location>
        <position position="97"/>
    </location>
</feature>
<feature type="domain" description="HIT" evidence="4">
    <location>
        <begin position="5"/>
        <end position="110"/>
    </location>
</feature>
<dbReference type="EMBL" id="QVFU01000069">
    <property type="protein sequence ID" value="RFS43305.1"/>
    <property type="molecule type" value="Genomic_DNA"/>
</dbReference>
<evidence type="ECO:0000256" key="1">
    <source>
        <dbReference type="PIRSR" id="PIRSR601310-1"/>
    </source>
</evidence>
<dbReference type="GO" id="GO:0009117">
    <property type="term" value="P:nucleotide metabolic process"/>
    <property type="evidence" value="ECO:0007669"/>
    <property type="project" value="TreeGrafter"/>
</dbReference>
<evidence type="ECO:0000259" key="4">
    <source>
        <dbReference type="PROSITE" id="PS51084"/>
    </source>
</evidence>
<feature type="short sequence motif" description="Histidine triad motif" evidence="2 3">
    <location>
        <begin position="95"/>
        <end position="99"/>
    </location>
</feature>